<keyword evidence="2" id="KW-0732">Signal</keyword>
<evidence type="ECO:0000313" key="3">
    <source>
        <dbReference type="EMBL" id="MCV9885802.1"/>
    </source>
</evidence>
<comment type="caution">
    <text evidence="3">The sequence shown here is derived from an EMBL/GenBank/DDBJ whole genome shotgun (WGS) entry which is preliminary data.</text>
</comment>
<proteinExistence type="predicted"/>
<feature type="chain" id="PRO_5045446816" description="Sporulation protein" evidence="2">
    <location>
        <begin position="22"/>
        <end position="150"/>
    </location>
</feature>
<protein>
    <recommendedName>
        <fullName evidence="5">Sporulation protein</fullName>
    </recommendedName>
</protein>
<sequence>MKKVLILMIVSLCLSGCQLQARDGYEPQEEDKNGTRLMKTGYGDYDEIGSDEDEQFTENPGPNFLDLTESRPDQGNDQNKLEEAIRNDKTLSLGRVIINGDTIHVNVFTTEKLNADEMKKKEKEVHDNMITALPRYRIDVNIKEKNSEGR</sequence>
<evidence type="ECO:0000313" key="4">
    <source>
        <dbReference type="Proteomes" id="UP001526147"/>
    </source>
</evidence>
<feature type="region of interest" description="Disordered" evidence="1">
    <location>
        <begin position="25"/>
        <end position="79"/>
    </location>
</feature>
<keyword evidence="4" id="KW-1185">Reference proteome</keyword>
<gene>
    <name evidence="3" type="ORF">OIH86_09050</name>
</gene>
<dbReference type="RefSeq" id="WP_264142521.1">
    <property type="nucleotide sequence ID" value="NZ_JAOYEY010000033.1"/>
</dbReference>
<accession>A0ABT3DFH1</accession>
<reference evidence="3 4" key="1">
    <citation type="submission" date="2022-10" db="EMBL/GenBank/DDBJ databases">
        <title>Draft genome assembly of moderately radiation resistant bacterium Metabacillus halosaccharovorans.</title>
        <authorList>
            <person name="Pal S."/>
            <person name="Gopinathan A."/>
        </authorList>
    </citation>
    <scope>NUCLEOTIDE SEQUENCE [LARGE SCALE GENOMIC DNA]</scope>
    <source>
        <strain evidence="3 4">VITHBRA001</strain>
    </source>
</reference>
<feature type="compositionally biased region" description="Acidic residues" evidence="1">
    <location>
        <begin position="44"/>
        <end position="56"/>
    </location>
</feature>
<organism evidence="3 4">
    <name type="scientific">Metabacillus halosaccharovorans</name>
    <dbReference type="NCBI Taxonomy" id="930124"/>
    <lineage>
        <taxon>Bacteria</taxon>
        <taxon>Bacillati</taxon>
        <taxon>Bacillota</taxon>
        <taxon>Bacilli</taxon>
        <taxon>Bacillales</taxon>
        <taxon>Bacillaceae</taxon>
        <taxon>Metabacillus</taxon>
    </lineage>
</organism>
<feature type="compositionally biased region" description="Basic and acidic residues" evidence="1">
    <location>
        <begin position="68"/>
        <end position="79"/>
    </location>
</feature>
<feature type="signal peptide" evidence="2">
    <location>
        <begin position="1"/>
        <end position="21"/>
    </location>
</feature>
<dbReference type="Proteomes" id="UP001526147">
    <property type="component" value="Unassembled WGS sequence"/>
</dbReference>
<name>A0ABT3DFH1_9BACI</name>
<dbReference type="EMBL" id="JAOYEY010000033">
    <property type="protein sequence ID" value="MCV9885802.1"/>
    <property type="molecule type" value="Genomic_DNA"/>
</dbReference>
<evidence type="ECO:0000256" key="1">
    <source>
        <dbReference type="SAM" id="MobiDB-lite"/>
    </source>
</evidence>
<evidence type="ECO:0008006" key="5">
    <source>
        <dbReference type="Google" id="ProtNLM"/>
    </source>
</evidence>
<evidence type="ECO:0000256" key="2">
    <source>
        <dbReference type="SAM" id="SignalP"/>
    </source>
</evidence>